<dbReference type="InterPro" id="IPR003942">
    <property type="entry name" value="LRDF"/>
</dbReference>
<dbReference type="InterPro" id="IPR015615">
    <property type="entry name" value="TGF-beta-rel"/>
</dbReference>
<evidence type="ECO:0000256" key="1">
    <source>
        <dbReference type="ARBA" id="ARBA00004613"/>
    </source>
</evidence>
<dbReference type="InterPro" id="IPR017948">
    <property type="entry name" value="TGFb_CS"/>
</dbReference>
<keyword evidence="9" id="KW-1185">Reference proteome</keyword>
<dbReference type="PANTHER" id="PTHR11848:SF226">
    <property type="entry name" value="LEFT-RIGHT DETERMINATION FACTOR"/>
    <property type="match status" value="1"/>
</dbReference>
<dbReference type="GO" id="GO:0005160">
    <property type="term" value="F:transforming growth factor beta receptor binding"/>
    <property type="evidence" value="ECO:0007669"/>
    <property type="project" value="InterPro"/>
</dbReference>
<accession>A0A401RNR9</accession>
<evidence type="ECO:0000313" key="8">
    <source>
        <dbReference type="EMBL" id="GCC19740.1"/>
    </source>
</evidence>
<name>A0A401RNR9_CHIPU</name>
<keyword evidence="4 6" id="KW-0339">Growth factor</keyword>
<dbReference type="PRINTS" id="PR01427">
    <property type="entry name" value="TGFBETA4"/>
</dbReference>
<evidence type="ECO:0000256" key="3">
    <source>
        <dbReference type="ARBA" id="ARBA00022525"/>
    </source>
</evidence>
<dbReference type="CDD" id="cd13758">
    <property type="entry name" value="TGF_beta_LEFTY1_2"/>
    <property type="match status" value="1"/>
</dbReference>
<dbReference type="GO" id="GO:0009948">
    <property type="term" value="P:anterior/posterior axis specification"/>
    <property type="evidence" value="ECO:0007669"/>
    <property type="project" value="TreeGrafter"/>
</dbReference>
<dbReference type="GO" id="GO:0008083">
    <property type="term" value="F:growth factor activity"/>
    <property type="evidence" value="ECO:0007669"/>
    <property type="project" value="UniProtKB-KW"/>
</dbReference>
<dbReference type="PROSITE" id="PS51362">
    <property type="entry name" value="TGF_BETA_2"/>
    <property type="match status" value="1"/>
</dbReference>
<sequence>MLLGCVLWPVLADGNQHHRHVEEVKAAMLRKLGLTEAPRLIKRDLENTVVPAHVRNKYISMLKLYKDKERKRRALPSLAGILRGVPGNSAAGDCGGSRTRRSGSCCRQEYFINFRELTWTQYWIIEPPGYQAFHCVGGCKQPQWPFDYGERSCAVEESASLPVMYLVKKGDYTEIEVAEFPNMIVEKCSCSMDNISMI</sequence>
<protein>
    <recommendedName>
        <fullName evidence="7">TGF-beta family profile domain-containing protein</fullName>
    </recommendedName>
</protein>
<dbReference type="Gene3D" id="2.10.90.10">
    <property type="entry name" value="Cystine-knot cytokines"/>
    <property type="match status" value="1"/>
</dbReference>
<evidence type="ECO:0000313" key="9">
    <source>
        <dbReference type="Proteomes" id="UP000287033"/>
    </source>
</evidence>
<dbReference type="STRING" id="137246.A0A401RNR9"/>
<dbReference type="GO" id="GO:0005125">
    <property type="term" value="F:cytokine activity"/>
    <property type="evidence" value="ECO:0007669"/>
    <property type="project" value="TreeGrafter"/>
</dbReference>
<dbReference type="SUPFAM" id="SSF57501">
    <property type="entry name" value="Cystine-knot cytokines"/>
    <property type="match status" value="1"/>
</dbReference>
<comment type="similarity">
    <text evidence="2 6">Belongs to the TGF-beta family.</text>
</comment>
<dbReference type="AlphaFoldDB" id="A0A401RNR9"/>
<dbReference type="Pfam" id="PF00019">
    <property type="entry name" value="TGF_beta"/>
    <property type="match status" value="1"/>
</dbReference>
<dbReference type="PANTHER" id="PTHR11848">
    <property type="entry name" value="TGF-BETA FAMILY"/>
    <property type="match status" value="1"/>
</dbReference>
<evidence type="ECO:0000256" key="5">
    <source>
        <dbReference type="ARBA" id="ARBA00023157"/>
    </source>
</evidence>
<comment type="subcellular location">
    <subcellularLocation>
        <location evidence="1">Secreted</location>
    </subcellularLocation>
</comment>
<comment type="caution">
    <text evidence="8">The sequence shown here is derived from an EMBL/GenBank/DDBJ whole genome shotgun (WGS) entry which is preliminary data.</text>
</comment>
<feature type="domain" description="TGF-beta family profile" evidence="7">
    <location>
        <begin position="70"/>
        <end position="191"/>
    </location>
</feature>
<evidence type="ECO:0000256" key="6">
    <source>
        <dbReference type="RuleBase" id="RU000354"/>
    </source>
</evidence>
<dbReference type="EMBL" id="BEZZ01001593">
    <property type="protein sequence ID" value="GCC19740.1"/>
    <property type="molecule type" value="Genomic_DNA"/>
</dbReference>
<reference evidence="8 9" key="1">
    <citation type="journal article" date="2018" name="Nat. Ecol. Evol.">
        <title>Shark genomes provide insights into elasmobranch evolution and the origin of vertebrates.</title>
        <authorList>
            <person name="Hara Y"/>
            <person name="Yamaguchi K"/>
            <person name="Onimaru K"/>
            <person name="Kadota M"/>
            <person name="Koyanagi M"/>
            <person name="Keeley SD"/>
            <person name="Tatsumi K"/>
            <person name="Tanaka K"/>
            <person name="Motone F"/>
            <person name="Kageyama Y"/>
            <person name="Nozu R"/>
            <person name="Adachi N"/>
            <person name="Nishimura O"/>
            <person name="Nakagawa R"/>
            <person name="Tanegashima C"/>
            <person name="Kiyatake I"/>
            <person name="Matsumoto R"/>
            <person name="Murakumo K"/>
            <person name="Nishida K"/>
            <person name="Terakita A"/>
            <person name="Kuratani S"/>
            <person name="Sato K"/>
            <person name="Hyodo S Kuraku.S."/>
        </authorList>
    </citation>
    <scope>NUCLEOTIDE SEQUENCE [LARGE SCALE GENOMIC DNA]</scope>
</reference>
<dbReference type="Proteomes" id="UP000287033">
    <property type="component" value="Unassembled WGS sequence"/>
</dbReference>
<dbReference type="FunFam" id="2.10.90.10:FF:000047">
    <property type="entry name" value="Left-right determination factor"/>
    <property type="match status" value="1"/>
</dbReference>
<evidence type="ECO:0000256" key="4">
    <source>
        <dbReference type="ARBA" id="ARBA00023030"/>
    </source>
</evidence>
<keyword evidence="3" id="KW-0964">Secreted</keyword>
<dbReference type="SMART" id="SM00204">
    <property type="entry name" value="TGFB"/>
    <property type="match status" value="1"/>
</dbReference>
<evidence type="ECO:0000256" key="2">
    <source>
        <dbReference type="ARBA" id="ARBA00006656"/>
    </source>
</evidence>
<dbReference type="PROSITE" id="PS00250">
    <property type="entry name" value="TGF_BETA_1"/>
    <property type="match status" value="1"/>
</dbReference>
<keyword evidence="5" id="KW-1015">Disulfide bond</keyword>
<proteinExistence type="inferred from homology"/>
<dbReference type="OrthoDB" id="10019514at2759"/>
<evidence type="ECO:0000259" key="7">
    <source>
        <dbReference type="PROSITE" id="PS51362"/>
    </source>
</evidence>
<dbReference type="InterPro" id="IPR029034">
    <property type="entry name" value="Cystine-knot_cytokine"/>
</dbReference>
<dbReference type="OMA" id="ERSCAVE"/>
<organism evidence="8 9">
    <name type="scientific">Chiloscyllium punctatum</name>
    <name type="common">Brownbanded bambooshark</name>
    <name type="synonym">Hemiscyllium punctatum</name>
    <dbReference type="NCBI Taxonomy" id="137246"/>
    <lineage>
        <taxon>Eukaryota</taxon>
        <taxon>Metazoa</taxon>
        <taxon>Chordata</taxon>
        <taxon>Craniata</taxon>
        <taxon>Vertebrata</taxon>
        <taxon>Chondrichthyes</taxon>
        <taxon>Elasmobranchii</taxon>
        <taxon>Galeomorphii</taxon>
        <taxon>Galeoidea</taxon>
        <taxon>Orectolobiformes</taxon>
        <taxon>Hemiscylliidae</taxon>
        <taxon>Chiloscyllium</taxon>
    </lineage>
</organism>
<dbReference type="GO" id="GO:0005615">
    <property type="term" value="C:extracellular space"/>
    <property type="evidence" value="ECO:0007669"/>
    <property type="project" value="TreeGrafter"/>
</dbReference>
<gene>
    <name evidence="8" type="ORF">chiPu_0018503</name>
</gene>
<dbReference type="InterPro" id="IPR001839">
    <property type="entry name" value="TGF-b_C"/>
</dbReference>